<feature type="compositionally biased region" description="Low complexity" evidence="4">
    <location>
        <begin position="509"/>
        <end position="523"/>
    </location>
</feature>
<keyword evidence="3 6" id="KW-0067">ATP-binding</keyword>
<dbReference type="InterPro" id="IPR003593">
    <property type="entry name" value="AAA+_ATPase"/>
</dbReference>
<feature type="region of interest" description="Disordered" evidence="4">
    <location>
        <begin position="492"/>
        <end position="529"/>
    </location>
</feature>
<dbReference type="CDD" id="cd03215">
    <property type="entry name" value="ABC_Carb_Monos_II"/>
    <property type="match status" value="1"/>
</dbReference>
<comment type="caution">
    <text evidence="6">The sequence shown here is derived from an EMBL/GenBank/DDBJ whole genome shotgun (WGS) entry which is preliminary data.</text>
</comment>
<dbReference type="CDD" id="cd03216">
    <property type="entry name" value="ABC_Carb_Monos_I"/>
    <property type="match status" value="1"/>
</dbReference>
<feature type="domain" description="ABC transporter" evidence="5">
    <location>
        <begin position="257"/>
        <end position="501"/>
    </location>
</feature>
<dbReference type="PROSITE" id="PS50893">
    <property type="entry name" value="ABC_TRANSPORTER_2"/>
    <property type="match status" value="2"/>
</dbReference>
<keyword evidence="7" id="KW-1185">Reference proteome</keyword>
<proteinExistence type="inferred from homology"/>
<dbReference type="EMBL" id="JACIDS010000003">
    <property type="protein sequence ID" value="MBB3931444.1"/>
    <property type="molecule type" value="Genomic_DNA"/>
</dbReference>
<dbReference type="RefSeq" id="WP_183399081.1">
    <property type="nucleotide sequence ID" value="NZ_JACIDS010000003.1"/>
</dbReference>
<keyword evidence="6" id="KW-0813">Transport</keyword>
<gene>
    <name evidence="6" type="ORF">GGR25_002494</name>
</gene>
<evidence type="ECO:0000313" key="6">
    <source>
        <dbReference type="EMBL" id="MBB3931444.1"/>
    </source>
</evidence>
<dbReference type="Gene3D" id="3.40.50.300">
    <property type="entry name" value="P-loop containing nucleotide triphosphate hydrolases"/>
    <property type="match status" value="2"/>
</dbReference>
<dbReference type="InterPro" id="IPR027417">
    <property type="entry name" value="P-loop_NTPase"/>
</dbReference>
<reference evidence="6 7" key="1">
    <citation type="submission" date="2020-08" db="EMBL/GenBank/DDBJ databases">
        <title>Genomic Encyclopedia of Type Strains, Phase IV (KMG-IV): sequencing the most valuable type-strain genomes for metagenomic binning, comparative biology and taxonomic classification.</title>
        <authorList>
            <person name="Goeker M."/>
        </authorList>
    </citation>
    <scope>NUCLEOTIDE SEQUENCE [LARGE SCALE GENOMIC DNA]</scope>
    <source>
        <strain evidence="6 7">DSM 25966</strain>
    </source>
</reference>
<evidence type="ECO:0000256" key="2">
    <source>
        <dbReference type="ARBA" id="ARBA00022741"/>
    </source>
</evidence>
<dbReference type="Pfam" id="PF00005">
    <property type="entry name" value="ABC_tran"/>
    <property type="match status" value="2"/>
</dbReference>
<dbReference type="PANTHER" id="PTHR43790:SF4">
    <property type="entry name" value="GUANOSINE IMPORT ATP-BINDING PROTEIN NUPO"/>
    <property type="match status" value="1"/>
</dbReference>
<dbReference type="InterPro" id="IPR017871">
    <property type="entry name" value="ABC_transporter-like_CS"/>
</dbReference>
<evidence type="ECO:0000256" key="3">
    <source>
        <dbReference type="ARBA" id="ARBA00022840"/>
    </source>
</evidence>
<dbReference type="SUPFAM" id="SSF52540">
    <property type="entry name" value="P-loop containing nucleoside triphosphate hydrolases"/>
    <property type="match status" value="2"/>
</dbReference>
<evidence type="ECO:0000259" key="5">
    <source>
        <dbReference type="PROSITE" id="PS50893"/>
    </source>
</evidence>
<dbReference type="AlphaFoldDB" id="A0A840APX7"/>
<name>A0A840APX7_9HYPH</name>
<comment type="similarity">
    <text evidence="1">Belongs to the ABC transporter superfamily.</text>
</comment>
<dbReference type="InterPro" id="IPR050107">
    <property type="entry name" value="ABC_carbohydrate_import_ATPase"/>
</dbReference>
<sequence>MAAALEVRGIVKRYGALVANAGVDLVVERGEIHGIMGENGAGKSTLMNILYGVTQPDAGEIRLGGALVRLRSPLDAIRNGLGMVHQAFRLFDSLSVWENIVFGREPVRGWVVDGRTARAAVAELAERFSLSVNVDARVGDLSVGVRQRVEILKALYREARILILDEPTAVLTPREADALADVMRALVADGRSILFVTHKLREVLDVTDRITVMRHGAVSARLETARTSEQEVVRAMVGRAVSLDIQRPDVATGDVVLEVDHLSVKMEHGHSAVSDAGLTVHAGEIVGIAGVAGNGQSELIEAIAGLRRHAGGTIRLRGTEIGGLSVGARRRLGVAYIPEDRATVGTAGRASASENLILGFQRRREFQRWGHLLHERVLGWAQRLIVRYDVRIRDAQTPVDTLSGGNLQKVVVARELEHQAALIIAEQPTRGVDIGAIEFIHRKLLEERARGRAILLVSAELSEILALSDRILVIYEGRIVANLPSREASEERIGSLLAGGSGDAPPVEAGPLRAPSPAPSLSDAKLRDP</sequence>
<accession>A0A840APX7</accession>
<dbReference type="InterPro" id="IPR003439">
    <property type="entry name" value="ABC_transporter-like_ATP-bd"/>
</dbReference>
<dbReference type="PANTHER" id="PTHR43790">
    <property type="entry name" value="CARBOHYDRATE TRANSPORT ATP-BINDING PROTEIN MG119-RELATED"/>
    <property type="match status" value="1"/>
</dbReference>
<evidence type="ECO:0000313" key="7">
    <source>
        <dbReference type="Proteomes" id="UP000553963"/>
    </source>
</evidence>
<dbReference type="SMART" id="SM00382">
    <property type="entry name" value="AAA"/>
    <property type="match status" value="2"/>
</dbReference>
<protein>
    <submittedName>
        <fullName evidence="6">Simple sugar transport system ATP-binding protein</fullName>
    </submittedName>
</protein>
<evidence type="ECO:0000256" key="1">
    <source>
        <dbReference type="ARBA" id="ARBA00005417"/>
    </source>
</evidence>
<feature type="domain" description="ABC transporter" evidence="5">
    <location>
        <begin position="5"/>
        <end position="240"/>
    </location>
</feature>
<evidence type="ECO:0000256" key="4">
    <source>
        <dbReference type="SAM" id="MobiDB-lite"/>
    </source>
</evidence>
<keyword evidence="2" id="KW-0547">Nucleotide-binding</keyword>
<organism evidence="6 7">
    <name type="scientific">Kaistia hirudinis</name>
    <dbReference type="NCBI Taxonomy" id="1293440"/>
    <lineage>
        <taxon>Bacteria</taxon>
        <taxon>Pseudomonadati</taxon>
        <taxon>Pseudomonadota</taxon>
        <taxon>Alphaproteobacteria</taxon>
        <taxon>Hyphomicrobiales</taxon>
        <taxon>Kaistiaceae</taxon>
        <taxon>Kaistia</taxon>
    </lineage>
</organism>
<dbReference type="GO" id="GO:0016887">
    <property type="term" value="F:ATP hydrolysis activity"/>
    <property type="evidence" value="ECO:0007669"/>
    <property type="project" value="InterPro"/>
</dbReference>
<dbReference type="PROSITE" id="PS00211">
    <property type="entry name" value="ABC_TRANSPORTER_1"/>
    <property type="match status" value="1"/>
</dbReference>
<keyword evidence="6" id="KW-0762">Sugar transport</keyword>
<dbReference type="GO" id="GO:0005524">
    <property type="term" value="F:ATP binding"/>
    <property type="evidence" value="ECO:0007669"/>
    <property type="project" value="UniProtKB-KW"/>
</dbReference>
<dbReference type="Proteomes" id="UP000553963">
    <property type="component" value="Unassembled WGS sequence"/>
</dbReference>